<dbReference type="Gene3D" id="1.10.287.130">
    <property type="match status" value="1"/>
</dbReference>
<sequence>MRLPKLGKPKIDERLPDRNEKIIKNQDLLRVLFIEDDPNDLELIVYNLEENGYKLEYDCVDQESDFLDYIEANTYDIIIADFQLPGWTGLDAYKMLKEIDNNTPLLLVTGAVGNDRAVECLREGISDYILKDNLIKLPLEVSRILQERLLKTEHEQVDSQLIESLKQDITKCRVELELVNKEFETFTYLVSHDLRGPIRHISGFNNIVLSKYEDQLPDDAKNYLKKINDSVENMNDLIGGLLILSRARYWEMNVKPVDLIDTVNEVIQELEPDIEGRDIEWKIDKFHRVECDPDMIKIVITNLLSNAVKFTNKKEHAVIAVSPLPDGKHGFVVSDNGVGFDMKNHDRIFNVFQRLHKKEDFEGTGVGLAIVYKIMAKHNGCVWAEAQVDKGATFYVELP</sequence>
<gene>
    <name evidence="15" type="primary">sasA_2</name>
    <name evidence="18" type="synonym">sasA</name>
    <name evidence="17" type="ORF">BPMPBACK_00003</name>
    <name evidence="15" type="ORF">DHAHGKBP_00003</name>
    <name evidence="18" type="ORF">ECNBCPKO_00004</name>
    <name evidence="16" type="ORF">KPMFPNGI_00003</name>
</gene>
<keyword evidence="5 12" id="KW-0597">Phosphoprotein</keyword>
<dbReference type="GO" id="GO:0000156">
    <property type="term" value="F:phosphorelay response regulator activity"/>
    <property type="evidence" value="ECO:0007669"/>
    <property type="project" value="TreeGrafter"/>
</dbReference>
<evidence type="ECO:0000256" key="3">
    <source>
        <dbReference type="ARBA" id="ARBA00012438"/>
    </source>
</evidence>
<dbReference type="GO" id="GO:0007234">
    <property type="term" value="P:osmosensory signaling via phosphorelay pathway"/>
    <property type="evidence" value="ECO:0007669"/>
    <property type="project" value="TreeGrafter"/>
</dbReference>
<evidence type="ECO:0000256" key="2">
    <source>
        <dbReference type="ARBA" id="ARBA00004236"/>
    </source>
</evidence>
<dbReference type="EMBL" id="MT630776">
    <property type="protein sequence ID" value="QNO42864.1"/>
    <property type="molecule type" value="Genomic_DNA"/>
</dbReference>
<evidence type="ECO:0000313" key="16">
    <source>
        <dbReference type="EMBL" id="QNO42601.1"/>
    </source>
</evidence>
<proteinExistence type="predicted"/>
<dbReference type="InterPro" id="IPR003594">
    <property type="entry name" value="HATPase_dom"/>
</dbReference>
<evidence type="ECO:0000259" key="13">
    <source>
        <dbReference type="PROSITE" id="PS50109"/>
    </source>
</evidence>
<dbReference type="FunFam" id="3.30.565.10:FF:000023">
    <property type="entry name" value="PAS domain-containing sensor histidine kinase"/>
    <property type="match status" value="1"/>
</dbReference>
<dbReference type="Pfam" id="PF00512">
    <property type="entry name" value="HisKA"/>
    <property type="match status" value="1"/>
</dbReference>
<dbReference type="PANTHER" id="PTHR42878:SF15">
    <property type="entry name" value="BACTERIOPHYTOCHROME"/>
    <property type="match status" value="1"/>
</dbReference>
<accession>A0A7G9XZW0</accession>
<dbReference type="InterPro" id="IPR001789">
    <property type="entry name" value="Sig_transdc_resp-reg_receiver"/>
</dbReference>
<dbReference type="SUPFAM" id="SSF47384">
    <property type="entry name" value="Homodimeric domain of signal transducing histidine kinase"/>
    <property type="match status" value="1"/>
</dbReference>
<dbReference type="GO" id="GO:0030295">
    <property type="term" value="F:protein kinase activator activity"/>
    <property type="evidence" value="ECO:0007669"/>
    <property type="project" value="TreeGrafter"/>
</dbReference>
<dbReference type="InterPro" id="IPR036890">
    <property type="entry name" value="HATPase_C_sf"/>
</dbReference>
<dbReference type="CDD" id="cd00156">
    <property type="entry name" value="REC"/>
    <property type="match status" value="1"/>
</dbReference>
<comment type="catalytic activity">
    <reaction evidence="1">
        <text>ATP + protein L-histidine = ADP + protein N-phospho-L-histidine.</text>
        <dbReference type="EC" id="2.7.13.3"/>
    </reaction>
</comment>
<evidence type="ECO:0000256" key="5">
    <source>
        <dbReference type="ARBA" id="ARBA00022553"/>
    </source>
</evidence>
<protein>
    <recommendedName>
        <fullName evidence="3">histidine kinase</fullName>
        <ecNumber evidence="3">2.7.13.3</ecNumber>
    </recommendedName>
</protein>
<evidence type="ECO:0000256" key="9">
    <source>
        <dbReference type="ARBA" id="ARBA00022840"/>
    </source>
</evidence>
<dbReference type="AlphaFoldDB" id="A0A7G9XZW0"/>
<reference evidence="15" key="1">
    <citation type="submission" date="2020-06" db="EMBL/GenBank/DDBJ databases">
        <title>Unique genomic features of the anaerobic methanotrophic archaea.</title>
        <authorList>
            <person name="Chadwick G.L."/>
            <person name="Skennerton C.T."/>
            <person name="Laso-Perez R."/>
            <person name="Leu A.O."/>
            <person name="Speth D.R."/>
            <person name="Yu H."/>
            <person name="Morgan-Lang C."/>
            <person name="Hatzenpichler R."/>
            <person name="Goudeau D."/>
            <person name="Malmstrom R."/>
            <person name="Brazelton W.J."/>
            <person name="Woyke T."/>
            <person name="Hallam S.J."/>
            <person name="Tyson G.W."/>
            <person name="Wegener G."/>
            <person name="Boetius A."/>
            <person name="Orphan V."/>
        </authorList>
    </citation>
    <scope>NUCLEOTIDE SEQUENCE</scope>
</reference>
<evidence type="ECO:0000256" key="10">
    <source>
        <dbReference type="ARBA" id="ARBA00023012"/>
    </source>
</evidence>
<evidence type="ECO:0000313" key="18">
    <source>
        <dbReference type="EMBL" id="QNO43517.1"/>
    </source>
</evidence>
<dbReference type="PANTHER" id="PTHR42878">
    <property type="entry name" value="TWO-COMPONENT HISTIDINE KINASE"/>
    <property type="match status" value="1"/>
</dbReference>
<dbReference type="Pfam" id="PF02518">
    <property type="entry name" value="HATPase_c"/>
    <property type="match status" value="1"/>
</dbReference>
<dbReference type="SMART" id="SM00387">
    <property type="entry name" value="HATPase_c"/>
    <property type="match status" value="1"/>
</dbReference>
<evidence type="ECO:0000256" key="6">
    <source>
        <dbReference type="ARBA" id="ARBA00022679"/>
    </source>
</evidence>
<keyword evidence="11" id="KW-0472">Membrane</keyword>
<feature type="domain" description="Response regulatory" evidence="14">
    <location>
        <begin position="30"/>
        <end position="146"/>
    </location>
</feature>
<dbReference type="EMBL" id="MT630843">
    <property type="protein sequence ID" value="QNO43517.1"/>
    <property type="molecule type" value="Genomic_DNA"/>
</dbReference>
<keyword evidence="10" id="KW-0902">Two-component regulatory system</keyword>
<dbReference type="SMART" id="SM00448">
    <property type="entry name" value="REC"/>
    <property type="match status" value="1"/>
</dbReference>
<keyword evidence="7" id="KW-0547">Nucleotide-binding</keyword>
<evidence type="ECO:0000256" key="4">
    <source>
        <dbReference type="ARBA" id="ARBA00022475"/>
    </source>
</evidence>
<evidence type="ECO:0000256" key="1">
    <source>
        <dbReference type="ARBA" id="ARBA00000085"/>
    </source>
</evidence>
<comment type="subcellular location">
    <subcellularLocation>
        <location evidence="2">Cell membrane</location>
    </subcellularLocation>
</comment>
<evidence type="ECO:0000256" key="12">
    <source>
        <dbReference type="PROSITE-ProRule" id="PRU00169"/>
    </source>
</evidence>
<keyword evidence="6 15" id="KW-0808">Transferase</keyword>
<feature type="domain" description="Histidine kinase" evidence="13">
    <location>
        <begin position="189"/>
        <end position="399"/>
    </location>
</feature>
<dbReference type="GO" id="GO:0000155">
    <property type="term" value="F:phosphorelay sensor kinase activity"/>
    <property type="evidence" value="ECO:0007669"/>
    <property type="project" value="InterPro"/>
</dbReference>
<dbReference type="SUPFAM" id="SSF55874">
    <property type="entry name" value="ATPase domain of HSP90 chaperone/DNA topoisomerase II/histidine kinase"/>
    <property type="match status" value="1"/>
</dbReference>
<dbReference type="InterPro" id="IPR004358">
    <property type="entry name" value="Sig_transdc_His_kin-like_C"/>
</dbReference>
<dbReference type="PROSITE" id="PS50110">
    <property type="entry name" value="RESPONSE_REGULATORY"/>
    <property type="match status" value="1"/>
</dbReference>
<dbReference type="InterPro" id="IPR005467">
    <property type="entry name" value="His_kinase_dom"/>
</dbReference>
<dbReference type="SUPFAM" id="SSF52172">
    <property type="entry name" value="CheY-like"/>
    <property type="match status" value="1"/>
</dbReference>
<organism evidence="15">
    <name type="scientific">Candidatus Methanogaster sp. ANME-2c ERB4</name>
    <dbReference type="NCBI Taxonomy" id="2759911"/>
    <lineage>
        <taxon>Archaea</taxon>
        <taxon>Methanobacteriati</taxon>
        <taxon>Methanobacteriota</taxon>
        <taxon>Stenosarchaea group</taxon>
        <taxon>Methanomicrobia</taxon>
        <taxon>Methanosarcinales</taxon>
        <taxon>ANME-2 cluster</taxon>
        <taxon>Candidatus Methanogasteraceae</taxon>
        <taxon>Candidatus Methanogaster</taxon>
    </lineage>
</organism>
<dbReference type="Gene3D" id="3.30.565.10">
    <property type="entry name" value="Histidine kinase-like ATPase, C-terminal domain"/>
    <property type="match status" value="1"/>
</dbReference>
<dbReference type="InterPro" id="IPR003661">
    <property type="entry name" value="HisK_dim/P_dom"/>
</dbReference>
<keyword evidence="4" id="KW-1003">Cell membrane</keyword>
<feature type="modified residue" description="4-aspartylphosphate" evidence="12">
    <location>
        <position position="81"/>
    </location>
</feature>
<dbReference type="PROSITE" id="PS50109">
    <property type="entry name" value="HIS_KIN"/>
    <property type="match status" value="1"/>
</dbReference>
<keyword evidence="9" id="KW-0067">ATP-binding</keyword>
<dbReference type="GO" id="GO:0005524">
    <property type="term" value="F:ATP binding"/>
    <property type="evidence" value="ECO:0007669"/>
    <property type="project" value="UniProtKB-KW"/>
</dbReference>
<evidence type="ECO:0000259" key="14">
    <source>
        <dbReference type="PROSITE" id="PS50110"/>
    </source>
</evidence>
<dbReference type="Pfam" id="PF00072">
    <property type="entry name" value="Response_reg"/>
    <property type="match status" value="1"/>
</dbReference>
<dbReference type="GO" id="GO:0005886">
    <property type="term" value="C:plasma membrane"/>
    <property type="evidence" value="ECO:0007669"/>
    <property type="project" value="UniProtKB-SubCell"/>
</dbReference>
<dbReference type="InterPro" id="IPR050351">
    <property type="entry name" value="BphY/WalK/GraS-like"/>
</dbReference>
<dbReference type="EMBL" id="MT630753">
    <property type="protein sequence ID" value="QNO42601.1"/>
    <property type="molecule type" value="Genomic_DNA"/>
</dbReference>
<name>A0A7G9XZW0_9EURY</name>
<dbReference type="CDD" id="cd00082">
    <property type="entry name" value="HisKA"/>
    <property type="match status" value="1"/>
</dbReference>
<dbReference type="EMBL" id="MT630616">
    <property type="protein sequence ID" value="QNO41294.1"/>
    <property type="molecule type" value="Genomic_DNA"/>
</dbReference>
<dbReference type="InterPro" id="IPR036097">
    <property type="entry name" value="HisK_dim/P_sf"/>
</dbReference>
<dbReference type="InterPro" id="IPR011006">
    <property type="entry name" value="CheY-like_superfamily"/>
</dbReference>
<keyword evidence="8 15" id="KW-0418">Kinase</keyword>
<dbReference type="Gene3D" id="3.40.50.2300">
    <property type="match status" value="1"/>
</dbReference>
<evidence type="ECO:0000313" key="15">
    <source>
        <dbReference type="EMBL" id="QNO41294.1"/>
    </source>
</evidence>
<evidence type="ECO:0000256" key="7">
    <source>
        <dbReference type="ARBA" id="ARBA00022741"/>
    </source>
</evidence>
<evidence type="ECO:0000313" key="17">
    <source>
        <dbReference type="EMBL" id="QNO42864.1"/>
    </source>
</evidence>
<dbReference type="SMART" id="SM00388">
    <property type="entry name" value="HisKA"/>
    <property type="match status" value="1"/>
</dbReference>
<evidence type="ECO:0000256" key="8">
    <source>
        <dbReference type="ARBA" id="ARBA00022777"/>
    </source>
</evidence>
<dbReference type="PRINTS" id="PR00344">
    <property type="entry name" value="BCTRLSENSOR"/>
</dbReference>
<evidence type="ECO:0000256" key="11">
    <source>
        <dbReference type="ARBA" id="ARBA00023136"/>
    </source>
</evidence>
<dbReference type="EC" id="2.7.13.3" evidence="3"/>